<feature type="signal peptide" evidence="13">
    <location>
        <begin position="1"/>
        <end position="16"/>
    </location>
</feature>
<comment type="subunit">
    <text evidence="10">Interacts with PCSK6 (immature form including the propeptide); probably involved in the maturation and the secretion of PCSK6.</text>
</comment>
<accession>A0A0L7KVJ5</accession>
<dbReference type="FunFam" id="1.10.238.10:FF:000104">
    <property type="entry name" value="calumenin isoform X1"/>
    <property type="match status" value="1"/>
</dbReference>
<evidence type="ECO:0000256" key="8">
    <source>
        <dbReference type="ARBA" id="ARBA00023186"/>
    </source>
</evidence>
<dbReference type="Gene3D" id="1.10.238.10">
    <property type="entry name" value="EF-hand"/>
    <property type="match status" value="1"/>
</dbReference>
<comment type="caution">
    <text evidence="15">The sequence shown here is derived from an EMBL/GenBank/DDBJ whole genome shotgun (WGS) entry which is preliminary data.</text>
</comment>
<dbReference type="InterPro" id="IPR002048">
    <property type="entry name" value="EF_hand_dom"/>
</dbReference>
<evidence type="ECO:0000256" key="11">
    <source>
        <dbReference type="ARBA" id="ARBA00072696"/>
    </source>
</evidence>
<keyword evidence="4" id="KW-0677">Repeat</keyword>
<evidence type="ECO:0000256" key="5">
    <source>
        <dbReference type="ARBA" id="ARBA00022824"/>
    </source>
</evidence>
<protein>
    <recommendedName>
        <fullName evidence="11">Reticulocalbin-3</fullName>
    </recommendedName>
</protein>
<proteinExistence type="predicted"/>
<dbReference type="InterPro" id="IPR018247">
    <property type="entry name" value="EF_Hand_1_Ca_BS"/>
</dbReference>
<evidence type="ECO:0000256" key="6">
    <source>
        <dbReference type="ARBA" id="ARBA00022837"/>
    </source>
</evidence>
<comment type="function">
    <text evidence="9">Probable molecular chaperone assisting protein biosynthesis and transport in the endoplasmic reticulum. Required for the proper biosynthesis and transport of pulmonary surfactant-associated protein A/SP-A, pulmonary surfactant-associated protein D/SP-D and the lipid transporter ABCA3. By regulating both the proper expression and the degradation through the endoplasmic reticulum-associated protein degradation pathway of these proteins plays a crucial role in pulmonary surfactant homeostasis. Has an anti-fibrotic activity by negatively regulating the secretion of type I and type III collagens. This calcium-binding protein also transiently associates with immature PCSK6 and regulates its secretion.</text>
</comment>
<keyword evidence="16" id="KW-1185">Reference proteome</keyword>
<dbReference type="PANTHER" id="PTHR10827">
    <property type="entry name" value="RETICULOCALBIN"/>
    <property type="match status" value="1"/>
</dbReference>
<dbReference type="PROSITE" id="PS50222">
    <property type="entry name" value="EF_HAND_2"/>
    <property type="match status" value="1"/>
</dbReference>
<feature type="domain" description="EF-hand" evidence="14">
    <location>
        <begin position="67"/>
        <end position="102"/>
    </location>
</feature>
<dbReference type="STRING" id="104452.A0A0L7KVJ5"/>
<dbReference type="EMBL" id="JTDY01005173">
    <property type="protein sequence ID" value="KOB67292.1"/>
    <property type="molecule type" value="Genomic_DNA"/>
</dbReference>
<dbReference type="PANTHER" id="PTHR10827:SF52">
    <property type="entry name" value="IP16409P"/>
    <property type="match status" value="1"/>
</dbReference>
<evidence type="ECO:0000256" key="7">
    <source>
        <dbReference type="ARBA" id="ARBA00023180"/>
    </source>
</evidence>
<dbReference type="InterPro" id="IPR011992">
    <property type="entry name" value="EF-hand-dom_pair"/>
</dbReference>
<dbReference type="Proteomes" id="UP000037510">
    <property type="component" value="Unassembled WGS sequence"/>
</dbReference>
<evidence type="ECO:0000313" key="16">
    <source>
        <dbReference type="Proteomes" id="UP000037510"/>
    </source>
</evidence>
<evidence type="ECO:0000259" key="14">
    <source>
        <dbReference type="PROSITE" id="PS50222"/>
    </source>
</evidence>
<keyword evidence="2" id="KW-0479">Metal-binding</keyword>
<sequence length="228" mass="27043">MLRSLFVALAVSAVFAGVPTPEETKRLMDHLSDAEHFRNEHHNKQFDHDAFLGEDQAKTFDQLSPEESKRRLGIIVSKIDSDADGFVTLVELKDWIRYTQKRYIEEDVERHWRQHNTDNLDAVSWERDRRRWAYADADEDDALNRTEFAHFLHPEDHPTMRDIVVLETLEDIDKDKEYIGDMYKPEEGEDDEEPDWVKQEREQFTGYRDTNKDGFMDEDEVKDWIAPP</sequence>
<evidence type="ECO:0000256" key="4">
    <source>
        <dbReference type="ARBA" id="ARBA00022737"/>
    </source>
</evidence>
<dbReference type="GO" id="GO:0015031">
    <property type="term" value="P:protein transport"/>
    <property type="evidence" value="ECO:0007669"/>
    <property type="project" value="UniProtKB-ARBA"/>
</dbReference>
<reference evidence="15 16" key="1">
    <citation type="journal article" date="2015" name="Genome Biol. Evol.">
        <title>The genome of winter moth (Operophtera brumata) provides a genomic perspective on sexual dimorphism and phenology.</title>
        <authorList>
            <person name="Derks M.F."/>
            <person name="Smit S."/>
            <person name="Salis L."/>
            <person name="Schijlen E."/>
            <person name="Bossers A."/>
            <person name="Mateman C."/>
            <person name="Pijl A.S."/>
            <person name="de Ridder D."/>
            <person name="Groenen M.A."/>
            <person name="Visser M.E."/>
            <person name="Megens H.J."/>
        </authorList>
    </citation>
    <scope>NUCLEOTIDE SEQUENCE [LARGE SCALE GENOMIC DNA]</scope>
    <source>
        <strain evidence="15">WM2013NL</strain>
        <tissue evidence="15">Head and thorax</tissue>
    </source>
</reference>
<organism evidence="15 16">
    <name type="scientific">Operophtera brumata</name>
    <name type="common">Winter moth</name>
    <name type="synonym">Phalaena brumata</name>
    <dbReference type="NCBI Taxonomy" id="104452"/>
    <lineage>
        <taxon>Eukaryota</taxon>
        <taxon>Metazoa</taxon>
        <taxon>Ecdysozoa</taxon>
        <taxon>Arthropoda</taxon>
        <taxon>Hexapoda</taxon>
        <taxon>Insecta</taxon>
        <taxon>Pterygota</taxon>
        <taxon>Neoptera</taxon>
        <taxon>Endopterygota</taxon>
        <taxon>Lepidoptera</taxon>
        <taxon>Glossata</taxon>
        <taxon>Ditrysia</taxon>
        <taxon>Geometroidea</taxon>
        <taxon>Geometridae</taxon>
        <taxon>Larentiinae</taxon>
        <taxon>Operophtera</taxon>
    </lineage>
</organism>
<dbReference type="AlphaFoldDB" id="A0A0L7KVJ5"/>
<gene>
    <name evidence="15" type="ORF">OBRU01_20005</name>
</gene>
<dbReference type="PROSITE" id="PS00018">
    <property type="entry name" value="EF_HAND_1"/>
    <property type="match status" value="3"/>
</dbReference>
<feature type="compositionally biased region" description="Basic and acidic residues" evidence="12">
    <location>
        <begin position="203"/>
        <end position="215"/>
    </location>
</feature>
<evidence type="ECO:0000256" key="9">
    <source>
        <dbReference type="ARBA" id="ARBA00056975"/>
    </source>
</evidence>
<evidence type="ECO:0000256" key="10">
    <source>
        <dbReference type="ARBA" id="ARBA00063143"/>
    </source>
</evidence>
<dbReference type="SUPFAM" id="SSF47473">
    <property type="entry name" value="EF-hand"/>
    <property type="match status" value="1"/>
</dbReference>
<keyword evidence="3 13" id="KW-0732">Signal</keyword>
<feature type="non-terminal residue" evidence="15">
    <location>
        <position position="228"/>
    </location>
</feature>
<dbReference type="GO" id="GO:0005509">
    <property type="term" value="F:calcium ion binding"/>
    <property type="evidence" value="ECO:0007669"/>
    <property type="project" value="InterPro"/>
</dbReference>
<keyword evidence="8" id="KW-0143">Chaperone</keyword>
<dbReference type="GO" id="GO:0005788">
    <property type="term" value="C:endoplasmic reticulum lumen"/>
    <property type="evidence" value="ECO:0007669"/>
    <property type="project" value="UniProtKB-SubCell"/>
</dbReference>
<comment type="subcellular location">
    <subcellularLocation>
        <location evidence="1">Endoplasmic reticulum lumen</location>
    </subcellularLocation>
</comment>
<feature type="chain" id="PRO_5005572916" description="Reticulocalbin-3" evidence="13">
    <location>
        <begin position="17"/>
        <end position="228"/>
    </location>
</feature>
<evidence type="ECO:0000256" key="3">
    <source>
        <dbReference type="ARBA" id="ARBA00022729"/>
    </source>
</evidence>
<name>A0A0L7KVJ5_OPEBR</name>
<feature type="region of interest" description="Disordered" evidence="12">
    <location>
        <begin position="203"/>
        <end position="228"/>
    </location>
</feature>
<evidence type="ECO:0000256" key="12">
    <source>
        <dbReference type="SAM" id="MobiDB-lite"/>
    </source>
</evidence>
<evidence type="ECO:0000256" key="1">
    <source>
        <dbReference type="ARBA" id="ARBA00004319"/>
    </source>
</evidence>
<evidence type="ECO:0000313" key="15">
    <source>
        <dbReference type="EMBL" id="KOB67292.1"/>
    </source>
</evidence>
<keyword evidence="7" id="KW-0325">Glycoprotein</keyword>
<keyword evidence="5" id="KW-0256">Endoplasmic reticulum</keyword>
<evidence type="ECO:0000256" key="2">
    <source>
        <dbReference type="ARBA" id="ARBA00022723"/>
    </source>
</evidence>
<keyword evidence="6" id="KW-0106">Calcium</keyword>
<evidence type="ECO:0000256" key="13">
    <source>
        <dbReference type="SAM" id="SignalP"/>
    </source>
</evidence>